<feature type="region of interest" description="Disordered" evidence="1">
    <location>
        <begin position="1"/>
        <end position="71"/>
    </location>
</feature>
<proteinExistence type="predicted"/>
<dbReference type="AlphaFoldDB" id="A0A9P7J0B0"/>
<comment type="caution">
    <text evidence="2">The sequence shown here is derived from an EMBL/GenBank/DDBJ whole genome shotgun (WGS) entry which is preliminary data.</text>
</comment>
<dbReference type="OrthoDB" id="3244156at2759"/>
<keyword evidence="3" id="KW-1185">Reference proteome</keyword>
<dbReference type="EMBL" id="JABBWE010000014">
    <property type="protein sequence ID" value="KAG1798254.1"/>
    <property type="molecule type" value="Genomic_DNA"/>
</dbReference>
<protein>
    <submittedName>
        <fullName evidence="2">Uncharacterized protein</fullName>
    </submittedName>
</protein>
<dbReference type="Proteomes" id="UP000719766">
    <property type="component" value="Unassembled WGS sequence"/>
</dbReference>
<evidence type="ECO:0000313" key="2">
    <source>
        <dbReference type="EMBL" id="KAG1798254.1"/>
    </source>
</evidence>
<feature type="compositionally biased region" description="Polar residues" evidence="1">
    <location>
        <begin position="1"/>
        <end position="15"/>
    </location>
</feature>
<reference evidence="2" key="1">
    <citation type="journal article" date="2020" name="New Phytol.">
        <title>Comparative genomics reveals dynamic genome evolution in host specialist ectomycorrhizal fungi.</title>
        <authorList>
            <person name="Lofgren L.A."/>
            <person name="Nguyen N.H."/>
            <person name="Vilgalys R."/>
            <person name="Ruytinx J."/>
            <person name="Liao H.L."/>
            <person name="Branco S."/>
            <person name="Kuo A."/>
            <person name="LaButti K."/>
            <person name="Lipzen A."/>
            <person name="Andreopoulos W."/>
            <person name="Pangilinan J."/>
            <person name="Riley R."/>
            <person name="Hundley H."/>
            <person name="Na H."/>
            <person name="Barry K."/>
            <person name="Grigoriev I.V."/>
            <person name="Stajich J.E."/>
            <person name="Kennedy P.G."/>
        </authorList>
    </citation>
    <scope>NUCLEOTIDE SEQUENCE</scope>
    <source>
        <strain evidence="2">S12</strain>
    </source>
</reference>
<gene>
    <name evidence="2" type="ORF">HD556DRAFT_1232839</name>
</gene>
<feature type="compositionally biased region" description="Polar residues" evidence="1">
    <location>
        <begin position="42"/>
        <end position="63"/>
    </location>
</feature>
<sequence length="139" mass="15473">MRIDTSFSRSPSTTRDFLGEPMSRDRYSRASHASRVRDVTWISASQPSQYPATQTPQTPNWHSTPVMRPAPHTAHATLSDTEEYMTVGIEVTGADEENGYGSSEGHERKPQGKKTFYGGIMNGLKSIPRVMSRGRLNSK</sequence>
<organism evidence="2 3">
    <name type="scientific">Suillus plorans</name>
    <dbReference type="NCBI Taxonomy" id="116603"/>
    <lineage>
        <taxon>Eukaryota</taxon>
        <taxon>Fungi</taxon>
        <taxon>Dikarya</taxon>
        <taxon>Basidiomycota</taxon>
        <taxon>Agaricomycotina</taxon>
        <taxon>Agaricomycetes</taxon>
        <taxon>Agaricomycetidae</taxon>
        <taxon>Boletales</taxon>
        <taxon>Suillineae</taxon>
        <taxon>Suillaceae</taxon>
        <taxon>Suillus</taxon>
    </lineage>
</organism>
<accession>A0A9P7J0B0</accession>
<evidence type="ECO:0000256" key="1">
    <source>
        <dbReference type="SAM" id="MobiDB-lite"/>
    </source>
</evidence>
<evidence type="ECO:0000313" key="3">
    <source>
        <dbReference type="Proteomes" id="UP000719766"/>
    </source>
</evidence>
<dbReference type="RefSeq" id="XP_041163065.1">
    <property type="nucleotide sequence ID" value="XM_041297545.1"/>
</dbReference>
<feature type="non-terminal residue" evidence="2">
    <location>
        <position position="139"/>
    </location>
</feature>
<name>A0A9P7J0B0_9AGAM</name>
<dbReference type="GeneID" id="64591309"/>
<feature type="region of interest" description="Disordered" evidence="1">
    <location>
        <begin position="94"/>
        <end position="120"/>
    </location>
</feature>